<dbReference type="AlphaFoldDB" id="A0A3L7DUH5"/>
<feature type="compositionally biased region" description="Low complexity" evidence="1">
    <location>
        <begin position="492"/>
        <end position="510"/>
    </location>
</feature>
<dbReference type="Proteomes" id="UP000265509">
    <property type="component" value="Unassembled WGS sequence"/>
</dbReference>
<keyword evidence="3" id="KW-1185">Reference proteome</keyword>
<gene>
    <name evidence="2" type="ORF">DWB85_17640</name>
</gene>
<name>A0A3L7DUH5_9GAMM</name>
<feature type="region of interest" description="Disordered" evidence="1">
    <location>
        <begin position="488"/>
        <end position="510"/>
    </location>
</feature>
<dbReference type="EMBL" id="QRAN01000027">
    <property type="protein sequence ID" value="RLQ20435.1"/>
    <property type="molecule type" value="Genomic_DNA"/>
</dbReference>
<evidence type="ECO:0000313" key="2">
    <source>
        <dbReference type="EMBL" id="RLQ20435.1"/>
    </source>
</evidence>
<feature type="region of interest" description="Disordered" evidence="1">
    <location>
        <begin position="578"/>
        <end position="603"/>
    </location>
</feature>
<evidence type="ECO:0000256" key="1">
    <source>
        <dbReference type="SAM" id="MobiDB-lite"/>
    </source>
</evidence>
<reference evidence="2 3" key="1">
    <citation type="submission" date="2018-07" db="EMBL/GenBank/DDBJ databases">
        <title>Halioglobus sp. genome submission.</title>
        <authorList>
            <person name="Ye M.-Q."/>
            <person name="Du Z.-J."/>
        </authorList>
    </citation>
    <scope>NUCLEOTIDE SEQUENCE [LARGE SCALE GENOMIC DNA]</scope>
    <source>
        <strain evidence="2 3">U0301</strain>
    </source>
</reference>
<dbReference type="RefSeq" id="WP_117957172.1">
    <property type="nucleotide sequence ID" value="NZ_QRAN01000027.1"/>
</dbReference>
<protein>
    <submittedName>
        <fullName evidence="2">Uncharacterized protein</fullName>
    </submittedName>
</protein>
<accession>A0A3L7DUH5</accession>
<proteinExistence type="predicted"/>
<sequence length="690" mass="73915">MNNPRQIFVISRQAAERHPGLRHARRAKTYSVLRQCLVATALLAPAVGSALDAVQLNGDGNSGISVHDMRVGETQTTLLYGTWPDRGDAGFGARCALNFYTLTLAVGESPPAPESVATAVCGSRFATGKLHDDEALLLLDKGLERWRGGERLTSLGFSEMPGSRGLVRSLGEGMQAIALTDDGGLVLASAVGPRQQADLPSGAMLVRSLDARGETRWQASVAEPSILTADHWLWAGDDGGALLRHEATVPGTMVPETAHNLYSIDRNGKLRKIALTRAAAPFVIEPGAGREALRAMLQQQQDQPPERIPRLAASPRPDGGFDVLFERRGSTPARSGHFLLRLGADGSTEVEYALGELLAEHGLEHWREFYVRDGQLFLLGQVTVSYEAHGARRSAVSQNALSRVALASGQLQETRLLPLQVQYLEAFLNAGDEQIKDLPGHPVAGPVALSRLGGAPLAVSVGYTARRNDLRLQLAGAGLPTWDEVYNERQSQRQSEQARQQQRQQADQYQSAMEARLAANVGLTPEEYRALDNRQRKDLLVRQGDLDALVTMATQMAAQVQAGASADPQAVAAAMGAINTPGTGEDPAAGKVSGGESPADEAAGVNAGEVVALDSANRGFVEFQHSGAKSVTLIISNRKTGEELLRKDYTDGTVYEYLEFSRFGLPLEHIAVMCRDGGGEVVFAPALVAR</sequence>
<evidence type="ECO:0000313" key="3">
    <source>
        <dbReference type="Proteomes" id="UP000265509"/>
    </source>
</evidence>
<comment type="caution">
    <text evidence="2">The sequence shown here is derived from an EMBL/GenBank/DDBJ whole genome shotgun (WGS) entry which is preliminary data.</text>
</comment>
<organism evidence="2 3">
    <name type="scientific">Seongchinamella sediminis</name>
    <dbReference type="NCBI Taxonomy" id="2283635"/>
    <lineage>
        <taxon>Bacteria</taxon>
        <taxon>Pseudomonadati</taxon>
        <taxon>Pseudomonadota</taxon>
        <taxon>Gammaproteobacteria</taxon>
        <taxon>Cellvibrionales</taxon>
        <taxon>Halieaceae</taxon>
        <taxon>Seongchinamella</taxon>
    </lineage>
</organism>